<dbReference type="SMART" id="SM01403">
    <property type="entry name" value="Ribosomal_S10"/>
    <property type="match status" value="1"/>
</dbReference>
<keyword evidence="1" id="KW-0689">Ribosomal protein</keyword>
<dbReference type="InterPro" id="IPR027486">
    <property type="entry name" value="Ribosomal_uS10_dom"/>
</dbReference>
<dbReference type="InterPro" id="IPR027487">
    <property type="entry name" value="Ribosomal_mL48"/>
</dbReference>
<dbReference type="AlphaFoldDB" id="A0A1I7T1C4"/>
<feature type="domain" description="Small ribosomal subunit protein uS10" evidence="3">
    <location>
        <begin position="53"/>
        <end position="148"/>
    </location>
</feature>
<evidence type="ECO:0000259" key="3">
    <source>
        <dbReference type="SMART" id="SM01403"/>
    </source>
</evidence>
<evidence type="ECO:0000313" key="5">
    <source>
        <dbReference type="WBParaSite" id="Csp11.Scaffold460.g1469.t1"/>
    </source>
</evidence>
<evidence type="ECO:0000313" key="4">
    <source>
        <dbReference type="Proteomes" id="UP000095282"/>
    </source>
</evidence>
<evidence type="ECO:0000256" key="1">
    <source>
        <dbReference type="ARBA" id="ARBA00022980"/>
    </source>
</evidence>
<dbReference type="Proteomes" id="UP000095282">
    <property type="component" value="Unplaced"/>
</dbReference>
<dbReference type="STRING" id="1561998.A0A1I7T1C4"/>
<accession>A0A1I7T1C4</accession>
<evidence type="ECO:0000256" key="2">
    <source>
        <dbReference type="ARBA" id="ARBA00023274"/>
    </source>
</evidence>
<protein>
    <submittedName>
        <fullName evidence="5">Ribosomal_S10 domain-containing protein</fullName>
    </submittedName>
</protein>
<keyword evidence="4" id="KW-1185">Reference proteome</keyword>
<dbReference type="Pfam" id="PF00338">
    <property type="entry name" value="Ribosomal_S10"/>
    <property type="match status" value="1"/>
</dbReference>
<dbReference type="eggNOG" id="KOG4060">
    <property type="taxonomic scope" value="Eukaryota"/>
</dbReference>
<dbReference type="InterPro" id="IPR036838">
    <property type="entry name" value="Ribosomal_uS10_dom_sf"/>
</dbReference>
<reference evidence="5" key="1">
    <citation type="submission" date="2016-11" db="UniProtKB">
        <authorList>
            <consortium name="WormBaseParasite"/>
        </authorList>
    </citation>
    <scope>IDENTIFICATION</scope>
</reference>
<dbReference type="SUPFAM" id="SSF54999">
    <property type="entry name" value="Ribosomal protein S10"/>
    <property type="match status" value="1"/>
</dbReference>
<name>A0A1I7T1C4_9PELO</name>
<sequence length="187" mass="21589">MATTRALSVFSRIISQKRGFASLRETVGEHDASLLYEPKFQDKREFPEYNTINVRIQGYDFGPLEKYQAYIHKTAKRFGFSVADSYAVAAQTQRAITYKPYSTVAESEIDLSTYDRVVRLNDVSAPRFSLFTQMIRAHIPVGVTMTIKEHEKSDEDSRYIPDLLLKQKQEELKALDDPNVRRNLGWE</sequence>
<dbReference type="GO" id="GO:0005761">
    <property type="term" value="C:mitochondrial ribosome"/>
    <property type="evidence" value="ECO:0007669"/>
    <property type="project" value="InterPro"/>
</dbReference>
<dbReference type="WBParaSite" id="Csp11.Scaffold460.g1469.t1">
    <property type="protein sequence ID" value="Csp11.Scaffold460.g1469.t1"/>
    <property type="gene ID" value="Csp11.Scaffold460.g1469"/>
</dbReference>
<organism evidence="4 5">
    <name type="scientific">Caenorhabditis tropicalis</name>
    <dbReference type="NCBI Taxonomy" id="1561998"/>
    <lineage>
        <taxon>Eukaryota</taxon>
        <taxon>Metazoa</taxon>
        <taxon>Ecdysozoa</taxon>
        <taxon>Nematoda</taxon>
        <taxon>Chromadorea</taxon>
        <taxon>Rhabditida</taxon>
        <taxon>Rhabditina</taxon>
        <taxon>Rhabditomorpha</taxon>
        <taxon>Rhabditoidea</taxon>
        <taxon>Rhabditidae</taxon>
        <taxon>Peloderinae</taxon>
        <taxon>Caenorhabditis</taxon>
    </lineage>
</organism>
<keyword evidence="2" id="KW-0687">Ribonucleoprotein</keyword>
<dbReference type="GO" id="GO:1990904">
    <property type="term" value="C:ribonucleoprotein complex"/>
    <property type="evidence" value="ECO:0007669"/>
    <property type="project" value="UniProtKB-KW"/>
</dbReference>
<dbReference type="PANTHER" id="PTHR13473">
    <property type="entry name" value="MITOCHONDRIAL RIBOSOMAL PROTEIN L48"/>
    <property type="match status" value="1"/>
</dbReference>
<dbReference type="PANTHER" id="PTHR13473:SF0">
    <property type="entry name" value="LARGE RIBOSOMAL SUBUNIT PROTEIN ML48"/>
    <property type="match status" value="1"/>
</dbReference>
<proteinExistence type="predicted"/>
<dbReference type="Gene3D" id="3.30.70.600">
    <property type="entry name" value="Ribosomal protein S10 domain"/>
    <property type="match status" value="1"/>
</dbReference>